<name>A0A139N278_STRGN</name>
<accession>A0A139N278</accession>
<dbReference type="PATRIC" id="fig|1302.21.peg.1884"/>
<proteinExistence type="inferred from homology"/>
<evidence type="ECO:0000256" key="2">
    <source>
        <dbReference type="SAM" id="Phobius"/>
    </source>
</evidence>
<dbReference type="GO" id="GO:0080120">
    <property type="term" value="P:CAAX-box protein maturation"/>
    <property type="evidence" value="ECO:0007669"/>
    <property type="project" value="UniProtKB-ARBA"/>
</dbReference>
<evidence type="ECO:0000256" key="1">
    <source>
        <dbReference type="ARBA" id="ARBA00009067"/>
    </source>
</evidence>
<reference evidence="4 5" key="1">
    <citation type="submission" date="2016-01" db="EMBL/GenBank/DDBJ databases">
        <title>Highly variable Streptococcus oralis are common among viridans streptococci isolated from primates.</title>
        <authorList>
            <person name="Denapaite D."/>
            <person name="Rieger M."/>
            <person name="Koendgen S."/>
            <person name="Brueckner R."/>
            <person name="Ochigava I."/>
            <person name="Kappeler P."/>
            <person name="Maetz-Rensing K."/>
            <person name="Leendertz F."/>
            <person name="Hakenbeck R."/>
        </authorList>
    </citation>
    <scope>NUCLEOTIDE SEQUENCE [LARGE SCALE GENOMIC DNA]</scope>
    <source>
        <strain evidence="4 5">DD07</strain>
    </source>
</reference>
<feature type="domain" description="CAAX prenyl protease 2/Lysostaphin resistance protein A-like" evidence="3">
    <location>
        <begin position="96"/>
        <end position="195"/>
    </location>
</feature>
<evidence type="ECO:0000259" key="3">
    <source>
        <dbReference type="Pfam" id="PF02517"/>
    </source>
</evidence>
<feature type="transmembrane region" description="Helical" evidence="2">
    <location>
        <begin position="186"/>
        <end position="204"/>
    </location>
</feature>
<feature type="transmembrane region" description="Helical" evidence="2">
    <location>
        <begin position="54"/>
        <end position="77"/>
    </location>
</feature>
<dbReference type="EMBL" id="LQRC01000226">
    <property type="protein sequence ID" value="KXT69894.1"/>
    <property type="molecule type" value="Genomic_DNA"/>
</dbReference>
<keyword evidence="2" id="KW-0812">Transmembrane</keyword>
<feature type="transmembrane region" description="Helical" evidence="2">
    <location>
        <begin position="157"/>
        <end position="174"/>
    </location>
</feature>
<evidence type="ECO:0000313" key="4">
    <source>
        <dbReference type="EMBL" id="KXT69894.1"/>
    </source>
</evidence>
<protein>
    <recommendedName>
        <fullName evidence="3">CAAX prenyl protease 2/Lysostaphin resistance protein A-like domain-containing protein</fullName>
    </recommendedName>
</protein>
<keyword evidence="2" id="KW-0472">Membrane</keyword>
<feature type="transmembrane region" description="Helical" evidence="2">
    <location>
        <begin position="128"/>
        <end position="150"/>
    </location>
</feature>
<comment type="caution">
    <text evidence="4">The sequence shown here is derived from an EMBL/GenBank/DDBJ whole genome shotgun (WGS) entry which is preliminary data.</text>
</comment>
<keyword evidence="2" id="KW-1133">Transmembrane helix</keyword>
<dbReference type="Proteomes" id="UP000070096">
    <property type="component" value="Unassembled WGS sequence"/>
</dbReference>
<sequence>MMVSLIQQMTNALIQIVLFMLLPFIWWFVTARRKSSFLDWIGFKPLKDTGNHKMWLWIFLGLLSFTIFSYLVLYTIVKDLKTATSGFSGLGFQALPAVLIYSLFQTSLPEELLFRGFLLKRLASHLPFVVANTIQAALFGLLHGLMFITVLSWQQTLLIILCTGGIAAYMGFVNEKKSDGSILASWIIHALANVVTGMLSAFLLI</sequence>
<evidence type="ECO:0000313" key="5">
    <source>
        <dbReference type="Proteomes" id="UP000070096"/>
    </source>
</evidence>
<dbReference type="Pfam" id="PF02517">
    <property type="entry name" value="Rce1-like"/>
    <property type="match status" value="1"/>
</dbReference>
<feature type="transmembrane region" description="Helical" evidence="2">
    <location>
        <begin position="89"/>
        <end position="108"/>
    </location>
</feature>
<dbReference type="InterPro" id="IPR003675">
    <property type="entry name" value="Rce1/LyrA-like_dom"/>
</dbReference>
<organism evidence="4 5">
    <name type="scientific">Streptococcus gordonii</name>
    <dbReference type="NCBI Taxonomy" id="1302"/>
    <lineage>
        <taxon>Bacteria</taxon>
        <taxon>Bacillati</taxon>
        <taxon>Bacillota</taxon>
        <taxon>Bacilli</taxon>
        <taxon>Lactobacillales</taxon>
        <taxon>Streptococcaceae</taxon>
        <taxon>Streptococcus</taxon>
    </lineage>
</organism>
<comment type="similarity">
    <text evidence="1">Belongs to the UPF0177 family.</text>
</comment>
<dbReference type="AlphaFoldDB" id="A0A139N278"/>
<gene>
    <name evidence="4" type="ORF">SGODD07_01699</name>
</gene>
<dbReference type="GO" id="GO:0004175">
    <property type="term" value="F:endopeptidase activity"/>
    <property type="evidence" value="ECO:0007669"/>
    <property type="project" value="UniProtKB-ARBA"/>
</dbReference>
<feature type="transmembrane region" description="Helical" evidence="2">
    <location>
        <begin position="12"/>
        <end position="29"/>
    </location>
</feature>